<dbReference type="Pfam" id="PF04576">
    <property type="entry name" value="Zein-binding"/>
    <property type="match status" value="1"/>
</dbReference>
<comment type="caution">
    <text evidence="8">The sequence shown here is derived from an EMBL/GenBank/DDBJ whole genome shotgun (WGS) entry which is preliminary data.</text>
</comment>
<feature type="region of interest" description="Disordered" evidence="5">
    <location>
        <begin position="521"/>
        <end position="546"/>
    </location>
</feature>
<evidence type="ECO:0000256" key="1">
    <source>
        <dbReference type="ARBA" id="ARBA00004167"/>
    </source>
</evidence>
<accession>A0A0K9NY79</accession>
<dbReference type="PANTHER" id="PTHR31448:SF32">
    <property type="entry name" value="MYOSIN-BINDING PROTEIN 1"/>
    <property type="match status" value="1"/>
</dbReference>
<dbReference type="AlphaFoldDB" id="A0A0K9NY79"/>
<feature type="compositionally biased region" description="Polar residues" evidence="5">
    <location>
        <begin position="192"/>
        <end position="204"/>
    </location>
</feature>
<dbReference type="EMBL" id="LFYR01001430">
    <property type="protein sequence ID" value="KMZ61751.1"/>
    <property type="molecule type" value="Genomic_DNA"/>
</dbReference>
<protein>
    <recommendedName>
        <fullName evidence="7">GTD-binding domain-containing protein</fullName>
    </recommendedName>
</protein>
<evidence type="ECO:0000259" key="7">
    <source>
        <dbReference type="PROSITE" id="PS51775"/>
    </source>
</evidence>
<dbReference type="PROSITE" id="PS51775">
    <property type="entry name" value="GTD_BINDING"/>
    <property type="match status" value="1"/>
</dbReference>
<keyword evidence="4 6" id="KW-0472">Membrane</keyword>
<feature type="transmembrane region" description="Helical" evidence="6">
    <location>
        <begin position="21"/>
        <end position="44"/>
    </location>
</feature>
<evidence type="ECO:0000313" key="8">
    <source>
        <dbReference type="EMBL" id="KMZ61751.1"/>
    </source>
</evidence>
<sequence length="663" mass="75650">MASRNLLEEQRIHRCKFTASLPSAVTEWVLILLLLLNGFISYLATKFAHFYQLQTPCIFCTRFDHILDSDSPSFFQTLICTSHKHKISSLAYCHTHRKLAVVHEMCEKCLLSIGNHKIPDPKIYRSLSIGITNKDHCSCCTKPFMIKSQDDRLHQTKGTNVVESNVKLLCLTAPNGPVKTKETNPPIDSHGHANQSKVSSDSSVYEATISGKGDGLYDAPPDHSSFGTNNLSVIHPENLKLQKLGGVHPVQFDAKYDVGLGKEEEEAYNPSTTIQVSKEILSSTKTNLKPNQTCSVHDDLRMLLSQISHGLDYPQNDMISTPRIRRQIFGEDFKLSRMQSMGRNEFSYESSLDGSRINDENVFNCPQNDMTSTSRIRRQIFREDFKLSRMHSLVGNEFSFDGSKMDDENVVDTLKRYFEFDRKSLILLYKELEEEQNASAIAAHETMAMITRLQDEKASMRMEALQYKRMMEEQSEYNQEVLCTTNTLVAEKEKKIQFLELELVTYRSRFGDDYGIEDTPRAKLLSSDGDKSPSTGDNVHEALETDKFPTTKQSLLDSEDEKIYILERLIDIEKKLHPSSIEDDGRIENSQLESRLNNKHGSTKQANLSDIGNEVNHLYDKLESLESDRCFLEYLIKSLQTGKEGLQFIQEVACHLREIRKIH</sequence>
<comment type="subcellular location">
    <subcellularLocation>
        <location evidence="1">Membrane</location>
        <topology evidence="1">Single-pass membrane protein</topology>
    </subcellularLocation>
</comment>
<keyword evidence="3 6" id="KW-1133">Transmembrane helix</keyword>
<dbReference type="InterPro" id="IPR007656">
    <property type="entry name" value="GTD-bd"/>
</dbReference>
<evidence type="ECO:0000256" key="3">
    <source>
        <dbReference type="ARBA" id="ARBA00022989"/>
    </source>
</evidence>
<dbReference type="GO" id="GO:0080115">
    <property type="term" value="F:myosin XI tail binding"/>
    <property type="evidence" value="ECO:0007669"/>
    <property type="project" value="UniProtKB-ARBA"/>
</dbReference>
<feature type="region of interest" description="Disordered" evidence="5">
    <location>
        <begin position="179"/>
        <end position="204"/>
    </location>
</feature>
<dbReference type="OMA" id="HETMAMI"/>
<name>A0A0K9NY79_ZOSMR</name>
<dbReference type="GO" id="GO:0016020">
    <property type="term" value="C:membrane"/>
    <property type="evidence" value="ECO:0007669"/>
    <property type="project" value="UniProtKB-SubCell"/>
</dbReference>
<evidence type="ECO:0000256" key="6">
    <source>
        <dbReference type="SAM" id="Phobius"/>
    </source>
</evidence>
<proteinExistence type="predicted"/>
<keyword evidence="2 6" id="KW-0812">Transmembrane</keyword>
<keyword evidence="9" id="KW-1185">Reference proteome</keyword>
<dbReference type="PANTHER" id="PTHR31448">
    <property type="entry name" value="MYOSIN-BINDING PROTEIN 2"/>
    <property type="match status" value="1"/>
</dbReference>
<dbReference type="OrthoDB" id="1047602at2759"/>
<evidence type="ECO:0000256" key="4">
    <source>
        <dbReference type="ARBA" id="ARBA00023136"/>
    </source>
</evidence>
<evidence type="ECO:0000256" key="5">
    <source>
        <dbReference type="SAM" id="MobiDB-lite"/>
    </source>
</evidence>
<dbReference type="InterPro" id="IPR039306">
    <property type="entry name" value="MYOB"/>
</dbReference>
<reference evidence="9" key="1">
    <citation type="journal article" date="2016" name="Nature">
        <title>The genome of the seagrass Zostera marina reveals angiosperm adaptation to the sea.</title>
        <authorList>
            <person name="Olsen J.L."/>
            <person name="Rouze P."/>
            <person name="Verhelst B."/>
            <person name="Lin Y.-C."/>
            <person name="Bayer T."/>
            <person name="Collen J."/>
            <person name="Dattolo E."/>
            <person name="De Paoli E."/>
            <person name="Dittami S."/>
            <person name="Maumus F."/>
            <person name="Michel G."/>
            <person name="Kersting A."/>
            <person name="Lauritano C."/>
            <person name="Lohaus R."/>
            <person name="Toepel M."/>
            <person name="Tonon T."/>
            <person name="Vanneste K."/>
            <person name="Amirebrahimi M."/>
            <person name="Brakel J."/>
            <person name="Bostroem C."/>
            <person name="Chovatia M."/>
            <person name="Grimwood J."/>
            <person name="Jenkins J.W."/>
            <person name="Jueterbock A."/>
            <person name="Mraz A."/>
            <person name="Stam W.T."/>
            <person name="Tice H."/>
            <person name="Bornberg-Bauer E."/>
            <person name="Green P.J."/>
            <person name="Pearson G.A."/>
            <person name="Procaccini G."/>
            <person name="Duarte C.M."/>
            <person name="Schmutz J."/>
            <person name="Reusch T.B.H."/>
            <person name="Van de Peer Y."/>
        </authorList>
    </citation>
    <scope>NUCLEOTIDE SEQUENCE [LARGE SCALE GENOMIC DNA]</scope>
    <source>
        <strain evidence="9">cv. Finnish</strain>
    </source>
</reference>
<gene>
    <name evidence="8" type="ORF">ZOSMA_4G00360</name>
</gene>
<feature type="domain" description="GTD-binding" evidence="7">
    <location>
        <begin position="409"/>
        <end position="507"/>
    </location>
</feature>
<evidence type="ECO:0000313" key="9">
    <source>
        <dbReference type="Proteomes" id="UP000036987"/>
    </source>
</evidence>
<evidence type="ECO:0000256" key="2">
    <source>
        <dbReference type="ARBA" id="ARBA00022692"/>
    </source>
</evidence>
<dbReference type="STRING" id="29655.A0A0K9NY79"/>
<dbReference type="Proteomes" id="UP000036987">
    <property type="component" value="Unassembled WGS sequence"/>
</dbReference>
<organism evidence="8 9">
    <name type="scientific">Zostera marina</name>
    <name type="common">Eelgrass</name>
    <dbReference type="NCBI Taxonomy" id="29655"/>
    <lineage>
        <taxon>Eukaryota</taxon>
        <taxon>Viridiplantae</taxon>
        <taxon>Streptophyta</taxon>
        <taxon>Embryophyta</taxon>
        <taxon>Tracheophyta</taxon>
        <taxon>Spermatophyta</taxon>
        <taxon>Magnoliopsida</taxon>
        <taxon>Liliopsida</taxon>
        <taxon>Zosteraceae</taxon>
        <taxon>Zostera</taxon>
    </lineage>
</organism>